<evidence type="ECO:0000313" key="1">
    <source>
        <dbReference type="EMBL" id="PWG01990.1"/>
    </source>
</evidence>
<reference evidence="1 2" key="1">
    <citation type="submission" date="2018-05" db="EMBL/GenBank/DDBJ databases">
        <title>Genome of Sphingosinicella humi QZX222.</title>
        <authorList>
            <person name="Qiao Z."/>
            <person name="Wang G."/>
        </authorList>
    </citation>
    <scope>NUCLEOTIDE SEQUENCE [LARGE SCALE GENOMIC DNA]</scope>
    <source>
        <strain evidence="1 2">QZX222</strain>
    </source>
</reference>
<keyword evidence="2" id="KW-1185">Reference proteome</keyword>
<accession>A0A2U2J0X2</accession>
<dbReference type="EMBL" id="QFFF01000001">
    <property type="protein sequence ID" value="PWG01990.1"/>
    <property type="molecule type" value="Genomic_DNA"/>
</dbReference>
<protein>
    <submittedName>
        <fullName evidence="1">Uncharacterized protein</fullName>
    </submittedName>
</protein>
<gene>
    <name evidence="1" type="ORF">DF286_03250</name>
</gene>
<dbReference type="AlphaFoldDB" id="A0A2U2J0X2"/>
<dbReference type="RefSeq" id="WP_109270130.1">
    <property type="nucleotide sequence ID" value="NZ_QFFF01000001.1"/>
</dbReference>
<proteinExistence type="predicted"/>
<dbReference type="OrthoDB" id="9777460at2"/>
<organism evidence="1 2">
    <name type="scientific">Allosphingosinicella humi</name>
    <dbReference type="NCBI Taxonomy" id="2068657"/>
    <lineage>
        <taxon>Bacteria</taxon>
        <taxon>Pseudomonadati</taxon>
        <taxon>Pseudomonadota</taxon>
        <taxon>Alphaproteobacteria</taxon>
        <taxon>Sphingomonadales</taxon>
        <taxon>Sphingomonadaceae</taxon>
        <taxon>Allosphingosinicella</taxon>
    </lineage>
</organism>
<evidence type="ECO:0000313" key="2">
    <source>
        <dbReference type="Proteomes" id="UP000245916"/>
    </source>
</evidence>
<comment type="caution">
    <text evidence="1">The sequence shown here is derived from an EMBL/GenBank/DDBJ whole genome shotgun (WGS) entry which is preliminary data.</text>
</comment>
<dbReference type="Proteomes" id="UP000245916">
    <property type="component" value="Unassembled WGS sequence"/>
</dbReference>
<sequence>MAEAFEEQLVGVPPHLWPQTLERAAIIAKYLKIANPTVADVDEHARKLGIRRRYFYVLVRIFRERRAARTIDIDKQYKRAVIDPEASATVEEVIAELGPDAKLAHVKEEVQRRCRDRGITLPSSTTIRTRLNAARVVNPGTNFLPDLIVDHCGLKLQATDPNGVVETAVLTALIHTPTGRVMGHYLGLGSPGATAMISAINNALSQPAGAGCRARLPVELRFHAGQEPIWDTIIDALQQGGIKPLPREISDRSAGRSITRVLGLKLGRIPFAPRATFKAPQSVRGFGTAVSLDQVRLTVAEILDQRNASLPSNDVASLRDLLGRNAARQLEKSLAGLPNG</sequence>
<name>A0A2U2J0X2_9SPHN</name>